<evidence type="ECO:0000256" key="2">
    <source>
        <dbReference type="SAM" id="Phobius"/>
    </source>
</evidence>
<reference evidence="5 6" key="1">
    <citation type="journal article" date="2014" name="PLoS Genet.">
        <title>Phylogenetically driven sequencing of extremely halophilic archaea reveals strategies for static and dynamic osmo-response.</title>
        <authorList>
            <person name="Becker E.A."/>
            <person name="Seitzer P.M."/>
            <person name="Tritt A."/>
            <person name="Larsen D."/>
            <person name="Krusor M."/>
            <person name="Yao A.I."/>
            <person name="Wu D."/>
            <person name="Madern D."/>
            <person name="Eisen J.A."/>
            <person name="Darling A.E."/>
            <person name="Facciotti M.T."/>
        </authorList>
    </citation>
    <scope>NUCLEOTIDE SEQUENCE [LARGE SCALE GENOMIC DNA]</scope>
    <source>
        <strain evidence="6">DSM 18310 / JCM 13924 / TL6</strain>
    </source>
</reference>
<feature type="transmembrane region" description="Helical" evidence="2">
    <location>
        <begin position="250"/>
        <end position="273"/>
    </location>
</feature>
<feature type="region of interest" description="Disordered" evidence="1">
    <location>
        <begin position="278"/>
        <end position="326"/>
    </location>
</feature>
<sequence>MRSAALIVALLTIVSGVAVPAAATDMTALGAHGVDAAVDDSGVDVFGSDSRSQAPTALGRAPLVTQQTSLERSPRTEISIRVRDDRSADWRIEMRYELETRNETAAFEEFAQEYEQGTTDVGPDAAFFQRVSQTAAEQTGRSMTVQNATTTGYVENGTGVLVLRFTWTNFAEQTDEGLRVGDAFSAGGGETWVTSLQSNQNLTIQTPPGYAVSDTDIPLENNAVVAEGPRTFESTEQLSVSYVSTGSDGAIPWTLVGGGAIVFLVLVAGVVLFTRRRPGDAATAKPSASTPTRRQEPTPEPADELGTDEEVDDDGEAGEAPDDIDLDLLSDEERVELLLERSGGRMKQANIVKETGWSDAKVSQLLSAMADEERVEKLRLGRENLISLPDEDEDEE</sequence>
<dbReference type="Pfam" id="PF24034">
    <property type="entry name" value="DUF7343"/>
    <property type="match status" value="1"/>
</dbReference>
<dbReference type="RefSeq" id="WP_008091417.1">
    <property type="nucleotide sequence ID" value="NZ_AOLG01000008.1"/>
</dbReference>
<dbReference type="Pfam" id="PF24036">
    <property type="entry name" value="DUF7345"/>
    <property type="match status" value="1"/>
</dbReference>
<feature type="domain" description="DUF7345" evidence="4">
    <location>
        <begin position="80"/>
        <end position="210"/>
    </location>
</feature>
<feature type="compositionally biased region" description="Acidic residues" evidence="1">
    <location>
        <begin position="301"/>
        <end position="326"/>
    </location>
</feature>
<feature type="domain" description="DUF7343" evidence="3">
    <location>
        <begin position="328"/>
        <end position="389"/>
    </location>
</feature>
<comment type="caution">
    <text evidence="5">The sequence shown here is derived from an EMBL/GenBank/DDBJ whole genome shotgun (WGS) entry which is preliminary data.</text>
</comment>
<dbReference type="EMBL" id="AOLG01000008">
    <property type="protein sequence ID" value="ELZ73982.1"/>
    <property type="molecule type" value="Genomic_DNA"/>
</dbReference>
<dbReference type="PATRIC" id="fig|1227461.3.peg.368"/>
<dbReference type="InterPro" id="IPR055769">
    <property type="entry name" value="DUF7345"/>
</dbReference>
<name>M0GR47_HALPT</name>
<dbReference type="Proteomes" id="UP000011559">
    <property type="component" value="Unassembled WGS sequence"/>
</dbReference>
<evidence type="ECO:0000259" key="4">
    <source>
        <dbReference type="Pfam" id="PF24036"/>
    </source>
</evidence>
<evidence type="ECO:0000313" key="6">
    <source>
        <dbReference type="Proteomes" id="UP000011559"/>
    </source>
</evidence>
<organism evidence="5 6">
    <name type="scientific">Haloferax prahovense (strain DSM 18310 / JCM 13924 / TL6)</name>
    <dbReference type="NCBI Taxonomy" id="1227461"/>
    <lineage>
        <taxon>Archaea</taxon>
        <taxon>Methanobacteriati</taxon>
        <taxon>Methanobacteriota</taxon>
        <taxon>Stenosarchaea group</taxon>
        <taxon>Halobacteria</taxon>
        <taxon>Halobacteriales</taxon>
        <taxon>Haloferacaceae</taxon>
        <taxon>Haloferax</taxon>
    </lineage>
</organism>
<dbReference type="OrthoDB" id="147932at2157"/>
<evidence type="ECO:0000259" key="3">
    <source>
        <dbReference type="Pfam" id="PF24034"/>
    </source>
</evidence>
<evidence type="ECO:0008006" key="7">
    <source>
        <dbReference type="Google" id="ProtNLM"/>
    </source>
</evidence>
<accession>M0GR47</accession>
<keyword evidence="2" id="KW-0812">Transmembrane</keyword>
<protein>
    <recommendedName>
        <fullName evidence="7">Transmembrane glycoprotein / HTH domain protein</fullName>
    </recommendedName>
</protein>
<evidence type="ECO:0000256" key="1">
    <source>
        <dbReference type="SAM" id="MobiDB-lite"/>
    </source>
</evidence>
<dbReference type="AlphaFoldDB" id="M0GR47"/>
<keyword evidence="2" id="KW-0472">Membrane</keyword>
<keyword evidence="6" id="KW-1185">Reference proteome</keyword>
<gene>
    <name evidence="5" type="ORF">C457_01835</name>
</gene>
<proteinExistence type="predicted"/>
<keyword evidence="2" id="KW-1133">Transmembrane helix</keyword>
<dbReference type="InterPro" id="IPR055767">
    <property type="entry name" value="DUF7343"/>
</dbReference>
<feature type="compositionally biased region" description="Low complexity" evidence="1">
    <location>
        <begin position="281"/>
        <end position="292"/>
    </location>
</feature>
<evidence type="ECO:0000313" key="5">
    <source>
        <dbReference type="EMBL" id="ELZ73982.1"/>
    </source>
</evidence>